<protein>
    <submittedName>
        <fullName evidence="9">AI-2E family transporter</fullName>
    </submittedName>
</protein>
<keyword evidence="5 8" id="KW-0812">Transmembrane</keyword>
<gene>
    <name evidence="9" type="ORF">DXB93_15530</name>
</gene>
<evidence type="ECO:0000256" key="6">
    <source>
        <dbReference type="ARBA" id="ARBA00022989"/>
    </source>
</evidence>
<reference evidence="9 10" key="1">
    <citation type="submission" date="2018-08" db="EMBL/GenBank/DDBJ databases">
        <title>A genome reference for cultivated species of the human gut microbiota.</title>
        <authorList>
            <person name="Zou Y."/>
            <person name="Xue W."/>
            <person name="Luo G."/>
        </authorList>
    </citation>
    <scope>NUCLEOTIDE SEQUENCE [LARGE SCALE GENOMIC DNA]</scope>
    <source>
        <strain evidence="9 10">OM06-4</strain>
    </source>
</reference>
<evidence type="ECO:0000256" key="1">
    <source>
        <dbReference type="ARBA" id="ARBA00004651"/>
    </source>
</evidence>
<dbReference type="AlphaFoldDB" id="A0A3E3E9H2"/>
<keyword evidence="6 8" id="KW-1133">Transmembrane helix</keyword>
<feature type="transmembrane region" description="Helical" evidence="8">
    <location>
        <begin position="158"/>
        <end position="184"/>
    </location>
</feature>
<evidence type="ECO:0000256" key="5">
    <source>
        <dbReference type="ARBA" id="ARBA00022692"/>
    </source>
</evidence>
<comment type="similarity">
    <text evidence="2">Belongs to the autoinducer-2 exporter (AI-2E) (TC 2.A.86) family.</text>
</comment>
<evidence type="ECO:0000256" key="3">
    <source>
        <dbReference type="ARBA" id="ARBA00022448"/>
    </source>
</evidence>
<keyword evidence="4" id="KW-1003">Cell membrane</keyword>
<dbReference type="PANTHER" id="PTHR21716">
    <property type="entry name" value="TRANSMEMBRANE PROTEIN"/>
    <property type="match status" value="1"/>
</dbReference>
<dbReference type="InterPro" id="IPR002549">
    <property type="entry name" value="AI-2E-like"/>
</dbReference>
<evidence type="ECO:0000256" key="4">
    <source>
        <dbReference type="ARBA" id="ARBA00022475"/>
    </source>
</evidence>
<keyword evidence="3" id="KW-0813">Transport</keyword>
<name>A0A3E3E9H2_9FIRM</name>
<sequence>MQKDKLKQYSGLLIIGILLIVVYKVFEPSWFSVLLNACFPIIIGGVLAYFLEPLVQMVTKLFENCQSSFLKKHRRVLSVLLVSLAVILMIILLLTWLIPMVMDYAVEFAKNIDTYVKSFEASINSSFEDPNLAETIIQVEQTFVDSIKSLSANDFMEVIAFAGKTGSTLLTILMGLIFCPYILIEAEKLARIFDRFMLCFISQENLDLIHGYAIKSHRIFGNFIYGKFIDSVIIGLIALVGFGLMGLPFFPLLAFVVFITNMIPYFGPFIGGVPVVFIVLLTNGIMPAIWTALFIFALQQFDGLILGPRILGDSVGISPFWIICSITIFGSLFGFLGMFLGVPLICVIRMFFNDFLEYRKNRIKD</sequence>
<dbReference type="GO" id="GO:0055085">
    <property type="term" value="P:transmembrane transport"/>
    <property type="evidence" value="ECO:0007669"/>
    <property type="project" value="TreeGrafter"/>
</dbReference>
<evidence type="ECO:0000256" key="7">
    <source>
        <dbReference type="ARBA" id="ARBA00023136"/>
    </source>
</evidence>
<accession>A0A3E3E9H2</accession>
<dbReference type="Pfam" id="PF01594">
    <property type="entry name" value="AI-2E_transport"/>
    <property type="match status" value="1"/>
</dbReference>
<evidence type="ECO:0000256" key="2">
    <source>
        <dbReference type="ARBA" id="ARBA00009773"/>
    </source>
</evidence>
<dbReference type="GO" id="GO:0005886">
    <property type="term" value="C:plasma membrane"/>
    <property type="evidence" value="ECO:0007669"/>
    <property type="project" value="UniProtKB-SubCell"/>
</dbReference>
<feature type="transmembrane region" description="Helical" evidence="8">
    <location>
        <begin position="9"/>
        <end position="26"/>
    </location>
</feature>
<evidence type="ECO:0000313" key="10">
    <source>
        <dbReference type="Proteomes" id="UP000261032"/>
    </source>
</evidence>
<feature type="transmembrane region" description="Helical" evidence="8">
    <location>
        <begin position="232"/>
        <end position="259"/>
    </location>
</feature>
<dbReference type="RefSeq" id="WP_117582424.1">
    <property type="nucleotide sequence ID" value="NZ_QUSL01000032.1"/>
</dbReference>
<feature type="transmembrane region" description="Helical" evidence="8">
    <location>
        <begin position="335"/>
        <end position="352"/>
    </location>
</feature>
<organism evidence="9 10">
    <name type="scientific">Thomasclavelia ramosa</name>
    <dbReference type="NCBI Taxonomy" id="1547"/>
    <lineage>
        <taxon>Bacteria</taxon>
        <taxon>Bacillati</taxon>
        <taxon>Bacillota</taxon>
        <taxon>Erysipelotrichia</taxon>
        <taxon>Erysipelotrichales</taxon>
        <taxon>Coprobacillaceae</taxon>
        <taxon>Thomasclavelia</taxon>
    </lineage>
</organism>
<feature type="transmembrane region" description="Helical" evidence="8">
    <location>
        <begin position="32"/>
        <end position="55"/>
    </location>
</feature>
<keyword evidence="7 8" id="KW-0472">Membrane</keyword>
<dbReference type="Proteomes" id="UP000261032">
    <property type="component" value="Unassembled WGS sequence"/>
</dbReference>
<dbReference type="EMBL" id="QUSL01000032">
    <property type="protein sequence ID" value="RGD80216.1"/>
    <property type="molecule type" value="Genomic_DNA"/>
</dbReference>
<feature type="transmembrane region" description="Helical" evidence="8">
    <location>
        <begin position="76"/>
        <end position="98"/>
    </location>
</feature>
<evidence type="ECO:0000313" key="9">
    <source>
        <dbReference type="EMBL" id="RGD80216.1"/>
    </source>
</evidence>
<feature type="transmembrane region" description="Helical" evidence="8">
    <location>
        <begin position="265"/>
        <end position="298"/>
    </location>
</feature>
<dbReference type="PANTHER" id="PTHR21716:SF53">
    <property type="entry name" value="PERMEASE PERM-RELATED"/>
    <property type="match status" value="1"/>
</dbReference>
<comment type="caution">
    <text evidence="9">The sequence shown here is derived from an EMBL/GenBank/DDBJ whole genome shotgun (WGS) entry which is preliminary data.</text>
</comment>
<proteinExistence type="inferred from homology"/>
<comment type="subcellular location">
    <subcellularLocation>
        <location evidence="1">Cell membrane</location>
        <topology evidence="1">Multi-pass membrane protein</topology>
    </subcellularLocation>
</comment>
<evidence type="ECO:0000256" key="8">
    <source>
        <dbReference type="SAM" id="Phobius"/>
    </source>
</evidence>